<dbReference type="EMBL" id="LCYG01000031">
    <property type="protein sequence ID" value="KLK92826.1"/>
    <property type="molecule type" value="Genomic_DNA"/>
</dbReference>
<dbReference type="PATRIC" id="fig|1225564.3.peg.3312"/>
<keyword evidence="2" id="KW-0812">Transmembrane</keyword>
<evidence type="ECO:0000256" key="2">
    <source>
        <dbReference type="SAM" id="Phobius"/>
    </source>
</evidence>
<gene>
    <name evidence="3" type="ORF">AA309_12445</name>
</gene>
<organism evidence="3 4">
    <name type="scientific">Microvirga vignae</name>
    <dbReference type="NCBI Taxonomy" id="1225564"/>
    <lineage>
        <taxon>Bacteria</taxon>
        <taxon>Pseudomonadati</taxon>
        <taxon>Pseudomonadota</taxon>
        <taxon>Alphaproteobacteria</taxon>
        <taxon>Hyphomicrobiales</taxon>
        <taxon>Methylobacteriaceae</taxon>
        <taxon>Microvirga</taxon>
    </lineage>
</organism>
<proteinExistence type="predicted"/>
<feature type="compositionally biased region" description="Acidic residues" evidence="1">
    <location>
        <begin position="71"/>
        <end position="81"/>
    </location>
</feature>
<evidence type="ECO:0000313" key="4">
    <source>
        <dbReference type="Proteomes" id="UP000035489"/>
    </source>
</evidence>
<evidence type="ECO:0000313" key="3">
    <source>
        <dbReference type="EMBL" id="KLK92826.1"/>
    </source>
</evidence>
<name>A0A0H1RDC5_9HYPH</name>
<feature type="compositionally biased region" description="Acidic residues" evidence="1">
    <location>
        <begin position="89"/>
        <end position="103"/>
    </location>
</feature>
<sequence length="114" mass="11948">MTVPIDHQIVPFLVIARHAAISGDVMLKLLIVGLLGVTALSAGGLYANGTAQPVNEAEIRATAPIIVAQAVEEDDEDEDIQPDVQPGPDDQDDQEDIQDDEEATASHPVSVGLG</sequence>
<evidence type="ECO:0000256" key="1">
    <source>
        <dbReference type="SAM" id="MobiDB-lite"/>
    </source>
</evidence>
<feature type="region of interest" description="Disordered" evidence="1">
    <location>
        <begin position="71"/>
        <end position="114"/>
    </location>
</feature>
<dbReference type="Proteomes" id="UP000035489">
    <property type="component" value="Unassembled WGS sequence"/>
</dbReference>
<accession>A0A0H1RDC5</accession>
<feature type="transmembrane region" description="Helical" evidence="2">
    <location>
        <begin position="25"/>
        <end position="47"/>
    </location>
</feature>
<reference evidence="3 4" key="1">
    <citation type="submission" date="2015-05" db="EMBL/GenBank/DDBJ databases">
        <title>Draft genome sequence of Microvirga vignae strain BR3299, a novel nitrogen fixing bacteria isolated from Brazil semi-aired region.</title>
        <authorList>
            <person name="Zilli J.E."/>
            <person name="Passos S.R."/>
            <person name="Leite J."/>
            <person name="Baldani J.I."/>
            <person name="Xavier G.R."/>
            <person name="Rumjaneck N.G."/>
            <person name="Simoes-Araujo J.L."/>
        </authorList>
    </citation>
    <scope>NUCLEOTIDE SEQUENCE [LARGE SCALE GENOMIC DNA]</scope>
    <source>
        <strain evidence="3 4">BR3299</strain>
    </source>
</reference>
<keyword evidence="2" id="KW-1133">Transmembrane helix</keyword>
<protein>
    <submittedName>
        <fullName evidence="3">Uncharacterized protein</fullName>
    </submittedName>
</protein>
<comment type="caution">
    <text evidence="3">The sequence shown here is derived from an EMBL/GenBank/DDBJ whole genome shotgun (WGS) entry which is preliminary data.</text>
</comment>
<dbReference type="AlphaFoldDB" id="A0A0H1RDC5"/>
<keyword evidence="4" id="KW-1185">Reference proteome</keyword>
<keyword evidence="2" id="KW-0472">Membrane</keyword>